<name>A0A823A072_NELNU</name>
<proteinExistence type="predicted"/>
<keyword evidence="2" id="KW-1185">Reference proteome</keyword>
<sequence length="91" mass="10291">MHVELSCICFALVDFSPLQSFFAPLSCSKLPFLFHSFCRRRWKIRSLLGVFDLRTGLLNLRIEFVQSHPAGRLEPFESGGDGLRGSVDCDV</sequence>
<dbReference type="Proteomes" id="UP000607653">
    <property type="component" value="Unassembled WGS sequence"/>
</dbReference>
<evidence type="ECO:0000313" key="1">
    <source>
        <dbReference type="EMBL" id="DAD48456.1"/>
    </source>
</evidence>
<organism evidence="1 2">
    <name type="scientific">Nelumbo nucifera</name>
    <name type="common">Sacred lotus</name>
    <dbReference type="NCBI Taxonomy" id="4432"/>
    <lineage>
        <taxon>Eukaryota</taxon>
        <taxon>Viridiplantae</taxon>
        <taxon>Streptophyta</taxon>
        <taxon>Embryophyta</taxon>
        <taxon>Tracheophyta</taxon>
        <taxon>Spermatophyta</taxon>
        <taxon>Magnoliopsida</taxon>
        <taxon>Proteales</taxon>
        <taxon>Nelumbonaceae</taxon>
        <taxon>Nelumbo</taxon>
    </lineage>
</organism>
<gene>
    <name evidence="1" type="ORF">HUJ06_018393</name>
</gene>
<dbReference type="AlphaFoldDB" id="A0A823A072"/>
<evidence type="ECO:0000313" key="2">
    <source>
        <dbReference type="Proteomes" id="UP000607653"/>
    </source>
</evidence>
<reference evidence="1 2" key="1">
    <citation type="journal article" date="2020" name="Mol. Biol. Evol.">
        <title>Distinct Expression and Methylation Patterns for Genes with Different Fates following a Single Whole-Genome Duplication in Flowering Plants.</title>
        <authorList>
            <person name="Shi T."/>
            <person name="Rahmani R.S."/>
            <person name="Gugger P.F."/>
            <person name="Wang M."/>
            <person name="Li H."/>
            <person name="Zhang Y."/>
            <person name="Li Z."/>
            <person name="Wang Q."/>
            <person name="Van de Peer Y."/>
            <person name="Marchal K."/>
            <person name="Chen J."/>
        </authorList>
    </citation>
    <scope>NUCLEOTIDE SEQUENCE [LARGE SCALE GENOMIC DNA]</scope>
    <source>
        <tissue evidence="1">Leaf</tissue>
    </source>
</reference>
<dbReference type="EMBL" id="DUZY01000008">
    <property type="protein sequence ID" value="DAD48456.1"/>
    <property type="molecule type" value="Genomic_DNA"/>
</dbReference>
<protein>
    <submittedName>
        <fullName evidence="1">Uncharacterized protein</fullName>
    </submittedName>
</protein>
<accession>A0A823A072</accession>
<comment type="caution">
    <text evidence="1">The sequence shown here is derived from an EMBL/GenBank/DDBJ whole genome shotgun (WGS) entry which is preliminary data.</text>
</comment>